<keyword evidence="2" id="KW-1185">Reference proteome</keyword>
<gene>
    <name evidence="1" type="ORF">Plil01_000395700</name>
</gene>
<proteinExistence type="predicted"/>
<dbReference type="PANTHER" id="PTHR33206:SF1">
    <property type="entry name" value="DNA-DIRECTED DNA POLYMERASE"/>
    <property type="match status" value="1"/>
</dbReference>
<evidence type="ECO:0000313" key="1">
    <source>
        <dbReference type="EMBL" id="GMF13489.1"/>
    </source>
</evidence>
<reference evidence="1" key="1">
    <citation type="submission" date="2023-04" db="EMBL/GenBank/DDBJ databases">
        <title>Phytophthora lilii NBRC 32176.</title>
        <authorList>
            <person name="Ichikawa N."/>
            <person name="Sato H."/>
            <person name="Tonouchi N."/>
        </authorList>
    </citation>
    <scope>NUCLEOTIDE SEQUENCE</scope>
    <source>
        <strain evidence="1">NBRC 32176</strain>
    </source>
</reference>
<dbReference type="PANTHER" id="PTHR33206">
    <property type="entry name" value="PROTEIN CBG10425"/>
    <property type="match status" value="1"/>
</dbReference>
<dbReference type="AlphaFoldDB" id="A0A9W6TEN8"/>
<organism evidence="1 2">
    <name type="scientific">Phytophthora lilii</name>
    <dbReference type="NCBI Taxonomy" id="2077276"/>
    <lineage>
        <taxon>Eukaryota</taxon>
        <taxon>Sar</taxon>
        <taxon>Stramenopiles</taxon>
        <taxon>Oomycota</taxon>
        <taxon>Peronosporomycetes</taxon>
        <taxon>Peronosporales</taxon>
        <taxon>Peronosporaceae</taxon>
        <taxon>Phytophthora</taxon>
    </lineage>
</organism>
<name>A0A9W6TEN8_9STRA</name>
<evidence type="ECO:0000313" key="2">
    <source>
        <dbReference type="Proteomes" id="UP001165083"/>
    </source>
</evidence>
<comment type="caution">
    <text evidence="1">The sequence shown here is derived from an EMBL/GenBank/DDBJ whole genome shotgun (WGS) entry which is preliminary data.</text>
</comment>
<sequence length="883" mass="101006">MYKEFAVVLTHAQAVKVLHGKPVRLSHSQLNFHPENYKKLVKAYESGKGTTLHMSHGEVLLLINQDLVDLASGAIFGVFCDKLENVLNSQQNAFKVNIALGYNLVTKTDPSDEIYFYPNLSNTHVFDRPVAITFKGDIRKKVLSEIRSMELADRLNYPKSGYSLKAITGFRIFIYFRDHALGSSEAVIPKVIKDNKSVINFPKTNNKCVFHCIAYHQGDKKDPRFINSLVKDAFKRYCSFKGISYTLTFFRNFKPIDILQFDEFEECFKLAINVYTYDCDTGKAVCIRKSDREYGINILSHEKHALCIKDISTFLSKYQSNNLPTKSEPNEVIANEYSIKGIDQYIDDFAVYDFEAILKPTEVNHGKSTMLNNEHRSVSVSICDSFTVNEECFVNEEPKELLSNMFNYIYILIKTVGYKIHRYNIDKYEPLIRKIIDAHGLTGMDIPGVPLGKTYKLNDINQWIGEGKYSSFFEFCKTVTGSYKIDYGKLMQLLSQNPSYMCIATHDMKMLDISNYVPAGTSYAKYLSTYLGECQCDDKIRCVCGLGKGIFCYEYITDFSVLNQTQIPPKSAFDSKLRGTKISNDDYERVKFVWEHYNVKSIKDLLIWYSNLDVGPFVKAIRAQRELFKRFGLDMFTDGVSLPGLSEKVMYQTCFNNLKKPPMVPAASFTFPQHRFLGYIEQDRKADRKFVMTIQHLDSLLMKQKYLCGLCYCQLTAETVSADRVNNKLGHGDGNILTSCIACNVARKDMSLKAFRLTNETKIRGDKQCKKVIGFDANALYLWALGNDMPCGRLVKEEAYDGIVQDILDDKVLGFLECDIRTPDHLKDYFSKMTPIFKNVLIVCTNENVIGTHMYEYNVSREKQCAKPARKLIGSYFGEKILI</sequence>
<dbReference type="OrthoDB" id="102977at2759"/>
<protein>
    <submittedName>
        <fullName evidence="1">Unnamed protein product</fullName>
    </submittedName>
</protein>
<dbReference type="Proteomes" id="UP001165083">
    <property type="component" value="Unassembled WGS sequence"/>
</dbReference>
<dbReference type="EMBL" id="BSXW01000159">
    <property type="protein sequence ID" value="GMF13489.1"/>
    <property type="molecule type" value="Genomic_DNA"/>
</dbReference>
<accession>A0A9W6TEN8</accession>